<dbReference type="InterPro" id="IPR015931">
    <property type="entry name" value="Acnase/IPM_dHydase_lsu_aba_1/3"/>
</dbReference>
<keyword evidence="9" id="KW-0816">Tricarboxylic acid cycle</keyword>
<keyword evidence="13 16" id="KW-0411">Iron-sulfur</keyword>
<dbReference type="Gene3D" id="3.20.19.10">
    <property type="entry name" value="Aconitase, domain 4"/>
    <property type="match status" value="1"/>
</dbReference>
<keyword evidence="10" id="KW-0479">Metal-binding</keyword>
<evidence type="ECO:0000256" key="16">
    <source>
        <dbReference type="RuleBase" id="RU361275"/>
    </source>
</evidence>
<sequence>MPPFEGHRVVQREEPDMPIEVGKDTSKTRKTLSAGGSTVAYYSIPAAEEAGLGTFSKLPASLKVVLENMLRFEDGGRTVSTDDIKAFSEWADKGGQNPREIAYRPARVLMQDFTGVPAVVDLAAMRDGIKALGGDAEKINPLVPVDLVIDHSVMIDEFGNPRAFQMNVDREYERNMERYQFLKWGQTAFENFRVVPPGTGICHQVNLEYLAQTVWTDKDQNGEEVAYPDTLVGTDSHTTMINGVAVLGWGVGGIEAEAAMLGQPISMLIPEVVGFKLTGAMVEGTTGTDLVLKVVEMLRKHGVVGKFVEFYGDGLDNLPLAQRATIANMAPEYGATCGFFPIDGETLRYLEQTGRDKDRIELVEAYAKENGLWRDADYDPVYTSTLHLDMGDIVPAISGPKRPQDYVALDQAAGAFDNVVADYRGVDMSDDAQDMAAEGPIATKPAVYAKSGKVEGEDYELKDGSVVIASITSCTNTSNPYVMIGAGLVARKANELGLNRKPWVKTSLAPGSQVVTEYLEAAGLQDDLDAIGFDLVGYGCTTCIGNSGPLQPEISKSIADNDLIAVSVLSGNRNFEGRISPDVRANYLASPPLVVAYALAGDMNIDMANDPIAQTPDGKDVYLKDLWPSDAEIAELVEKVVTREAFQEKYADVFKGDEKWQAVEVSGGETYDWPPQSTYIQNPPYFQGMSKDPGTIADIKDARVLALLGDMITTDHISPAGSFKAESPAGKYLTERQVAPRDFNSYGSRRGNHEVMMRGTFANIRIKNEMLDGVEGGYTKGPDGEQTSIYDASMAYQEDGTPLVVVGGIEYGAGSSRDWAAKGTNLLGVKAVIAESFERIHRSNLVGMGVVPFEFTGGDTRKTLNLTGEETFTITGLSEDLKPLAVLPCTITYPDGTTKDIELKCRIDTEVEIDYVANGGVLHYVLRNLAKS</sequence>
<dbReference type="PRINTS" id="PR00415">
    <property type="entry name" value="ACONITASE"/>
</dbReference>
<feature type="region of interest" description="Disordered" evidence="17">
    <location>
        <begin position="1"/>
        <end position="24"/>
    </location>
</feature>
<dbReference type="InterPro" id="IPR001030">
    <property type="entry name" value="Acoase/IPM_deHydtase_lsu_aba"/>
</dbReference>
<evidence type="ECO:0000256" key="8">
    <source>
        <dbReference type="ARBA" id="ARBA00022485"/>
    </source>
</evidence>
<dbReference type="Gene3D" id="6.10.190.10">
    <property type="match status" value="1"/>
</dbReference>
<dbReference type="HOGENOM" id="CLU_013476_2_1_5"/>
<evidence type="ECO:0000313" key="20">
    <source>
        <dbReference type="EMBL" id="EAQ11046.1"/>
    </source>
</evidence>
<name>A3VKZ6_9RHOB</name>
<evidence type="ECO:0000256" key="15">
    <source>
        <dbReference type="ARBA" id="ARBA00023501"/>
    </source>
</evidence>
<keyword evidence="14 16" id="KW-0456">Lyase</keyword>
<evidence type="ECO:0000256" key="14">
    <source>
        <dbReference type="ARBA" id="ARBA00023239"/>
    </source>
</evidence>
<dbReference type="EMBL" id="AAMT01000020">
    <property type="protein sequence ID" value="EAQ11046.1"/>
    <property type="molecule type" value="Genomic_DNA"/>
</dbReference>
<dbReference type="eggNOG" id="COG1048">
    <property type="taxonomic scope" value="Bacteria"/>
</dbReference>
<comment type="function">
    <text evidence="3">Involved in the catabolism of short chain fatty acids (SCFA) via the tricarboxylic acid (TCA)(acetyl degradation route) and probably the 2-methylcitrate cycle I (propionate degradation route). Catalyzes the reversible isomerization of citrate to isocitrate via cis-aconitate. Could catalyze the hydration of 2-methyl-cis-aconitate to yield (2R,3S)-2-methylisocitrate. The apo form of AcnA functions as a RNA-binding regulatory protein.</text>
</comment>
<organism evidence="20 21">
    <name type="scientific">Maritimibacter alkaliphilus HTCC2654</name>
    <dbReference type="NCBI Taxonomy" id="314271"/>
    <lineage>
        <taxon>Bacteria</taxon>
        <taxon>Pseudomonadati</taxon>
        <taxon>Pseudomonadota</taxon>
        <taxon>Alphaproteobacteria</taxon>
        <taxon>Rhodobacterales</taxon>
        <taxon>Roseobacteraceae</taxon>
        <taxon>Maritimibacter</taxon>
    </lineage>
</organism>
<dbReference type="NCBIfam" id="NF006757">
    <property type="entry name" value="PRK09277.1"/>
    <property type="match status" value="1"/>
</dbReference>
<dbReference type="UniPathway" id="UPA00223">
    <property type="reaction ID" value="UER00718"/>
</dbReference>
<evidence type="ECO:0000259" key="18">
    <source>
        <dbReference type="Pfam" id="PF00330"/>
    </source>
</evidence>
<dbReference type="Proteomes" id="UP000002931">
    <property type="component" value="Unassembled WGS sequence"/>
</dbReference>
<dbReference type="EC" id="4.2.1.3" evidence="16"/>
<dbReference type="FunFam" id="3.20.19.10:FF:000001">
    <property type="entry name" value="Aconitate hydratase"/>
    <property type="match status" value="1"/>
</dbReference>
<dbReference type="GO" id="GO:0003723">
    <property type="term" value="F:RNA binding"/>
    <property type="evidence" value="ECO:0007669"/>
    <property type="project" value="UniProtKB-KW"/>
</dbReference>
<evidence type="ECO:0000256" key="6">
    <source>
        <dbReference type="ARBA" id="ARBA00007185"/>
    </source>
</evidence>
<dbReference type="InterPro" id="IPR000573">
    <property type="entry name" value="AconitaseA/IPMdHydase_ssu_swvl"/>
</dbReference>
<dbReference type="InterPro" id="IPR044137">
    <property type="entry name" value="AcnA_IRP_Swivel"/>
</dbReference>
<dbReference type="GO" id="GO:0047456">
    <property type="term" value="F:2-methylisocitrate dehydratase activity"/>
    <property type="evidence" value="ECO:0007669"/>
    <property type="project" value="UniProtKB-EC"/>
</dbReference>
<dbReference type="Pfam" id="PF00694">
    <property type="entry name" value="Aconitase_C"/>
    <property type="match status" value="1"/>
</dbReference>
<comment type="function">
    <text evidence="16">Catalyzes the isomerization of citrate to isocitrate via cis-aconitate.</text>
</comment>
<keyword evidence="12 16" id="KW-0408">Iron</keyword>
<comment type="catalytic activity">
    <reaction evidence="1">
        <text>(2S,3R)-3-hydroxybutane-1,2,3-tricarboxylate = 2-methyl-cis-aconitate + H2O</text>
        <dbReference type="Rhea" id="RHEA:17941"/>
        <dbReference type="ChEBI" id="CHEBI:15377"/>
        <dbReference type="ChEBI" id="CHEBI:57429"/>
        <dbReference type="ChEBI" id="CHEBI:57872"/>
        <dbReference type="EC" id="4.2.1.99"/>
    </reaction>
</comment>
<dbReference type="FunFam" id="3.30.499.10:FF:000002">
    <property type="entry name" value="Aconitate hydratase"/>
    <property type="match status" value="1"/>
</dbReference>
<dbReference type="SUPFAM" id="SSF52016">
    <property type="entry name" value="LeuD/IlvD-like"/>
    <property type="match status" value="1"/>
</dbReference>
<comment type="pathway">
    <text evidence="5">Organic acid metabolism; propanoate degradation.</text>
</comment>
<evidence type="ECO:0000256" key="5">
    <source>
        <dbReference type="ARBA" id="ARBA00005026"/>
    </source>
</evidence>
<evidence type="ECO:0000256" key="17">
    <source>
        <dbReference type="SAM" id="MobiDB-lite"/>
    </source>
</evidence>
<evidence type="ECO:0000256" key="7">
    <source>
        <dbReference type="ARBA" id="ARBA00011245"/>
    </source>
</evidence>
<dbReference type="STRING" id="314271.RB2654_05160"/>
<evidence type="ECO:0000256" key="9">
    <source>
        <dbReference type="ARBA" id="ARBA00022532"/>
    </source>
</evidence>
<dbReference type="NCBIfam" id="TIGR01341">
    <property type="entry name" value="aconitase_1"/>
    <property type="match status" value="1"/>
</dbReference>
<dbReference type="InterPro" id="IPR015928">
    <property type="entry name" value="Aconitase/3IPM_dehydase_swvl"/>
</dbReference>
<dbReference type="GO" id="GO:0051539">
    <property type="term" value="F:4 iron, 4 sulfur cluster binding"/>
    <property type="evidence" value="ECO:0007669"/>
    <property type="project" value="UniProtKB-KW"/>
</dbReference>
<keyword evidence="11" id="KW-0694">RNA-binding</keyword>
<reference evidence="20 21" key="1">
    <citation type="journal article" date="2010" name="J. Bacteriol.">
        <title>Genome sequences of Pelagibaca bermudensis HTCC2601T and Maritimibacter alkaliphilus HTCC2654T, the type strains of two marine Roseobacter genera.</title>
        <authorList>
            <person name="Thrash J.C."/>
            <person name="Cho J.C."/>
            <person name="Ferriera S."/>
            <person name="Johnson J."/>
            <person name="Vergin K.L."/>
            <person name="Giovannoni S.J."/>
        </authorList>
    </citation>
    <scope>NUCLEOTIDE SEQUENCE [LARGE SCALE GENOMIC DNA]</scope>
    <source>
        <strain evidence="20 21">HTCC2654</strain>
    </source>
</reference>
<gene>
    <name evidence="20" type="ORF">RB2654_05160</name>
</gene>
<accession>A3VKZ6</accession>
<dbReference type="CDD" id="cd01580">
    <property type="entry name" value="AcnA_IRP_Swivel"/>
    <property type="match status" value="1"/>
</dbReference>
<evidence type="ECO:0000259" key="19">
    <source>
        <dbReference type="Pfam" id="PF00694"/>
    </source>
</evidence>
<dbReference type="Pfam" id="PF00330">
    <property type="entry name" value="Aconitase"/>
    <property type="match status" value="1"/>
</dbReference>
<keyword evidence="8 16" id="KW-0004">4Fe-4S</keyword>
<evidence type="ECO:0000256" key="13">
    <source>
        <dbReference type="ARBA" id="ARBA00023014"/>
    </source>
</evidence>
<evidence type="ECO:0000313" key="21">
    <source>
        <dbReference type="Proteomes" id="UP000002931"/>
    </source>
</evidence>
<dbReference type="FunFam" id="3.30.499.10:FF:000020">
    <property type="entry name" value="Aconitate hydratase A"/>
    <property type="match status" value="1"/>
</dbReference>
<dbReference type="GO" id="GO:0046872">
    <property type="term" value="F:metal ion binding"/>
    <property type="evidence" value="ECO:0007669"/>
    <property type="project" value="UniProtKB-KW"/>
</dbReference>
<feature type="domain" description="Aconitase/3-isopropylmalate dehydratase large subunit alpha/beta/alpha" evidence="18">
    <location>
        <begin position="99"/>
        <end position="601"/>
    </location>
</feature>
<evidence type="ECO:0000256" key="10">
    <source>
        <dbReference type="ARBA" id="ARBA00022723"/>
    </source>
</evidence>
<proteinExistence type="inferred from homology"/>
<comment type="subunit">
    <text evidence="7">Monomer.</text>
</comment>
<comment type="caution">
    <text evidence="20">The sequence shown here is derived from an EMBL/GenBank/DDBJ whole genome shotgun (WGS) entry which is preliminary data.</text>
</comment>
<evidence type="ECO:0000256" key="12">
    <source>
        <dbReference type="ARBA" id="ARBA00023004"/>
    </source>
</evidence>
<evidence type="ECO:0000256" key="11">
    <source>
        <dbReference type="ARBA" id="ARBA00022884"/>
    </source>
</evidence>
<evidence type="ECO:0000256" key="1">
    <source>
        <dbReference type="ARBA" id="ARBA00000118"/>
    </source>
</evidence>
<evidence type="ECO:0000256" key="3">
    <source>
        <dbReference type="ARBA" id="ARBA00002737"/>
    </source>
</evidence>
<dbReference type="PANTHER" id="PTHR11670">
    <property type="entry name" value="ACONITASE/IRON-RESPONSIVE ELEMENT FAMILY MEMBER"/>
    <property type="match status" value="1"/>
</dbReference>
<evidence type="ECO:0000256" key="4">
    <source>
        <dbReference type="ARBA" id="ARBA00004717"/>
    </source>
</evidence>
<dbReference type="InterPro" id="IPR036008">
    <property type="entry name" value="Aconitase_4Fe-4S_dom"/>
</dbReference>
<evidence type="ECO:0000256" key="2">
    <source>
        <dbReference type="ARBA" id="ARBA00001966"/>
    </source>
</evidence>
<dbReference type="InterPro" id="IPR018136">
    <property type="entry name" value="Aconitase_4Fe-4S_BS"/>
</dbReference>
<keyword evidence="21" id="KW-1185">Reference proteome</keyword>
<dbReference type="CDD" id="cd01586">
    <property type="entry name" value="AcnA_IRP"/>
    <property type="match status" value="1"/>
</dbReference>
<dbReference type="PROSITE" id="PS01244">
    <property type="entry name" value="ACONITASE_2"/>
    <property type="match status" value="1"/>
</dbReference>
<dbReference type="Gene3D" id="3.30.499.10">
    <property type="entry name" value="Aconitase, domain 3"/>
    <property type="match status" value="2"/>
</dbReference>
<dbReference type="PROSITE" id="PS00450">
    <property type="entry name" value="ACONITASE_1"/>
    <property type="match status" value="1"/>
</dbReference>
<feature type="domain" description="Aconitase A/isopropylmalate dehydratase small subunit swivel" evidence="19">
    <location>
        <begin position="731"/>
        <end position="856"/>
    </location>
</feature>
<dbReference type="NCBIfam" id="NF009520">
    <property type="entry name" value="PRK12881.1"/>
    <property type="match status" value="1"/>
</dbReference>
<dbReference type="InterPro" id="IPR006249">
    <property type="entry name" value="Aconitase/IRP2"/>
</dbReference>
<comment type="similarity">
    <text evidence="6 16">Belongs to the aconitase/IPM isomerase family.</text>
</comment>
<comment type="catalytic activity">
    <reaction evidence="15 16">
        <text>citrate = D-threo-isocitrate</text>
        <dbReference type="Rhea" id="RHEA:10336"/>
        <dbReference type="ChEBI" id="CHEBI:15562"/>
        <dbReference type="ChEBI" id="CHEBI:16947"/>
        <dbReference type="EC" id="4.2.1.3"/>
    </reaction>
</comment>
<comment type="cofactor">
    <cofactor evidence="2">
        <name>[4Fe-4S] cluster</name>
        <dbReference type="ChEBI" id="CHEBI:49883"/>
    </cofactor>
</comment>
<comment type="pathway">
    <text evidence="4">Carbohydrate metabolism; tricarboxylic acid cycle; isocitrate from oxaloacetate: step 2/2.</text>
</comment>
<dbReference type="SUPFAM" id="SSF53732">
    <property type="entry name" value="Aconitase iron-sulfur domain"/>
    <property type="match status" value="1"/>
</dbReference>
<protein>
    <recommendedName>
        <fullName evidence="16">Aconitate hydratase</fullName>
        <shortName evidence="16">Aconitase</shortName>
        <ecNumber evidence="16">4.2.1.3</ecNumber>
    </recommendedName>
</protein>
<dbReference type="GO" id="GO:0006099">
    <property type="term" value="P:tricarboxylic acid cycle"/>
    <property type="evidence" value="ECO:0007669"/>
    <property type="project" value="UniProtKB-UniPathway"/>
</dbReference>
<dbReference type="GO" id="GO:0003994">
    <property type="term" value="F:aconitate hydratase activity"/>
    <property type="evidence" value="ECO:0007669"/>
    <property type="project" value="UniProtKB-EC"/>
</dbReference>
<dbReference type="AlphaFoldDB" id="A3VKZ6"/>